<proteinExistence type="predicted"/>
<evidence type="ECO:0000256" key="1">
    <source>
        <dbReference type="SAM" id="Phobius"/>
    </source>
</evidence>
<organism evidence="2 3">
    <name type="scientific">Mesorhabditis spiculigera</name>
    <dbReference type="NCBI Taxonomy" id="96644"/>
    <lineage>
        <taxon>Eukaryota</taxon>
        <taxon>Metazoa</taxon>
        <taxon>Ecdysozoa</taxon>
        <taxon>Nematoda</taxon>
        <taxon>Chromadorea</taxon>
        <taxon>Rhabditida</taxon>
        <taxon>Rhabditina</taxon>
        <taxon>Rhabditomorpha</taxon>
        <taxon>Rhabditoidea</taxon>
        <taxon>Rhabditidae</taxon>
        <taxon>Mesorhabditinae</taxon>
        <taxon>Mesorhabditis</taxon>
    </lineage>
</organism>
<reference evidence="2" key="1">
    <citation type="submission" date="2023-06" db="EMBL/GenBank/DDBJ databases">
        <authorList>
            <person name="Delattre M."/>
        </authorList>
    </citation>
    <scope>NUCLEOTIDE SEQUENCE</scope>
    <source>
        <strain evidence="2">AF72</strain>
    </source>
</reference>
<gene>
    <name evidence="2" type="ORF">MSPICULIGERA_LOCUS9056</name>
</gene>
<dbReference type="AlphaFoldDB" id="A0AA36CLM2"/>
<dbReference type="EMBL" id="CATQJA010002419">
    <property type="protein sequence ID" value="CAJ0570619.1"/>
    <property type="molecule type" value="Genomic_DNA"/>
</dbReference>
<sequence length="151" mass="16209">MVVVTSNQAVDTYISLAKPIFYLPRFAIKMLVPLFEVTARSGVIGASLALLCLLGVPFGFLFLVLAFFGDAQPSPFMEWLLELAGVAPLYFGVHSAVNNLILILATKPYRERISSLLKLSGPMATVKLNSSGPIVVEAGPTVRPKSDSGLK</sequence>
<feature type="non-terminal residue" evidence="2">
    <location>
        <position position="151"/>
    </location>
</feature>
<feature type="transmembrane region" description="Helical" evidence="1">
    <location>
        <begin position="46"/>
        <end position="68"/>
    </location>
</feature>
<comment type="caution">
    <text evidence="2">The sequence shown here is derived from an EMBL/GenBank/DDBJ whole genome shotgun (WGS) entry which is preliminary data.</text>
</comment>
<evidence type="ECO:0000313" key="3">
    <source>
        <dbReference type="Proteomes" id="UP001177023"/>
    </source>
</evidence>
<keyword evidence="3" id="KW-1185">Reference proteome</keyword>
<feature type="transmembrane region" description="Helical" evidence="1">
    <location>
        <begin position="88"/>
        <end position="106"/>
    </location>
</feature>
<evidence type="ECO:0000313" key="2">
    <source>
        <dbReference type="EMBL" id="CAJ0570619.1"/>
    </source>
</evidence>
<name>A0AA36CLM2_9BILA</name>
<keyword evidence="1" id="KW-0812">Transmembrane</keyword>
<accession>A0AA36CLM2</accession>
<dbReference type="Proteomes" id="UP001177023">
    <property type="component" value="Unassembled WGS sequence"/>
</dbReference>
<keyword evidence="1" id="KW-0472">Membrane</keyword>
<protein>
    <submittedName>
        <fullName evidence="2">Uncharacterized protein</fullName>
    </submittedName>
</protein>
<keyword evidence="1" id="KW-1133">Transmembrane helix</keyword>